<dbReference type="InterPro" id="IPR036188">
    <property type="entry name" value="FAD/NAD-bd_sf"/>
</dbReference>
<proteinExistence type="predicted"/>
<keyword evidence="1" id="KW-0560">Oxidoreductase</keyword>
<comment type="caution">
    <text evidence="3">The sequence shown here is derived from an EMBL/GenBank/DDBJ whole genome shotgun (WGS) entry which is preliminary data.</text>
</comment>
<organism evidence="3 4">
    <name type="scientific">Dipteronia sinensis</name>
    <dbReference type="NCBI Taxonomy" id="43782"/>
    <lineage>
        <taxon>Eukaryota</taxon>
        <taxon>Viridiplantae</taxon>
        <taxon>Streptophyta</taxon>
        <taxon>Embryophyta</taxon>
        <taxon>Tracheophyta</taxon>
        <taxon>Spermatophyta</taxon>
        <taxon>Magnoliopsida</taxon>
        <taxon>eudicotyledons</taxon>
        <taxon>Gunneridae</taxon>
        <taxon>Pentapetalae</taxon>
        <taxon>rosids</taxon>
        <taxon>malvids</taxon>
        <taxon>Sapindales</taxon>
        <taxon>Sapindaceae</taxon>
        <taxon>Hippocastanoideae</taxon>
        <taxon>Acereae</taxon>
        <taxon>Dipteronia</taxon>
    </lineage>
</organism>
<sequence>MMEVVVVEDVVIVGVGIAGLTTPLGLHNHRLGIRSLVLKSAESLRATGFALTSWSSNARRALDALGIGESLCVLTTSTPLWEIIVSMNGMSEFCMMPMKKMSTLLLDLKPRKVQYSQYSSTLRLLLSSVNSVVAKFLGFKEPAFVGRSAIRGYADYTGSHGLKPKFLQFYDKDLKHNPNKIKQYVLINRRITITYSVQFATIELNGYTYLFDTILRFCPSKGNIGSNNSISVYQNNWKCFKKSRHATYKKFTPPVAGSMRRWRSFDGFIRRMYGKILNFLRGTSLSSFLAG</sequence>
<gene>
    <name evidence="3" type="ORF">Dsin_024937</name>
</gene>
<dbReference type="GO" id="GO:0004497">
    <property type="term" value="F:monooxygenase activity"/>
    <property type="evidence" value="ECO:0007669"/>
    <property type="project" value="UniProtKB-KW"/>
</dbReference>
<name>A0AAD9ZUX0_9ROSI</name>
<evidence type="ECO:0000256" key="1">
    <source>
        <dbReference type="ARBA" id="ARBA00023002"/>
    </source>
</evidence>
<dbReference type="Proteomes" id="UP001281410">
    <property type="component" value="Unassembled WGS sequence"/>
</dbReference>
<keyword evidence="2" id="KW-0503">Monooxygenase</keyword>
<evidence type="ECO:0000313" key="3">
    <source>
        <dbReference type="EMBL" id="KAK3193627.1"/>
    </source>
</evidence>
<keyword evidence="4" id="KW-1185">Reference proteome</keyword>
<dbReference type="InterPro" id="IPR044560">
    <property type="entry name" value="MOase"/>
</dbReference>
<evidence type="ECO:0000256" key="2">
    <source>
        <dbReference type="ARBA" id="ARBA00023033"/>
    </source>
</evidence>
<dbReference type="EMBL" id="JANJYJ010000008">
    <property type="protein sequence ID" value="KAK3193627.1"/>
    <property type="molecule type" value="Genomic_DNA"/>
</dbReference>
<dbReference type="Gene3D" id="3.50.50.60">
    <property type="entry name" value="FAD/NAD(P)-binding domain"/>
    <property type="match status" value="1"/>
</dbReference>
<evidence type="ECO:0000313" key="4">
    <source>
        <dbReference type="Proteomes" id="UP001281410"/>
    </source>
</evidence>
<protein>
    <recommendedName>
        <fullName evidence="5">FAD-binding domain-containing protein</fullName>
    </recommendedName>
</protein>
<dbReference type="PANTHER" id="PTHR45934">
    <property type="entry name" value="FAD/NAD(P)-BINDING OXIDOREDUCTASE FAMILY PROTEIN"/>
    <property type="match status" value="1"/>
</dbReference>
<accession>A0AAD9ZUX0</accession>
<evidence type="ECO:0008006" key="5">
    <source>
        <dbReference type="Google" id="ProtNLM"/>
    </source>
</evidence>
<reference evidence="3" key="1">
    <citation type="journal article" date="2023" name="Plant J.">
        <title>Genome sequences and population genomics provide insights into the demographic history, inbreeding, and mutation load of two 'living fossil' tree species of Dipteronia.</title>
        <authorList>
            <person name="Feng Y."/>
            <person name="Comes H.P."/>
            <person name="Chen J."/>
            <person name="Zhu S."/>
            <person name="Lu R."/>
            <person name="Zhang X."/>
            <person name="Li P."/>
            <person name="Qiu J."/>
            <person name="Olsen K.M."/>
            <person name="Qiu Y."/>
        </authorList>
    </citation>
    <scope>NUCLEOTIDE SEQUENCE</scope>
    <source>
        <strain evidence="3">NBL</strain>
    </source>
</reference>
<dbReference type="PANTHER" id="PTHR45934:SF28">
    <property type="entry name" value="OS03G0153100 PROTEIN"/>
    <property type="match status" value="1"/>
</dbReference>
<dbReference type="AlphaFoldDB" id="A0AAD9ZUX0"/>
<dbReference type="SUPFAM" id="SSF51905">
    <property type="entry name" value="FAD/NAD(P)-binding domain"/>
    <property type="match status" value="1"/>
</dbReference>